<keyword evidence="1" id="KW-0347">Helicase</keyword>
<protein>
    <recommendedName>
        <fullName evidence="1">ATP-dependent DNA helicase</fullName>
        <ecNumber evidence="1">5.6.2.3</ecNumber>
    </recommendedName>
</protein>
<dbReference type="Gene3D" id="3.40.50.300">
    <property type="entry name" value="P-loop containing nucleotide triphosphate hydrolases"/>
    <property type="match status" value="1"/>
</dbReference>
<dbReference type="GO" id="GO:0000723">
    <property type="term" value="P:telomere maintenance"/>
    <property type="evidence" value="ECO:0007669"/>
    <property type="project" value="InterPro"/>
</dbReference>
<keyword evidence="1" id="KW-0067">ATP-binding</keyword>
<feature type="domain" description="DNA helicase Pif1-like DEAD-box helicase" evidence="2">
    <location>
        <begin position="4"/>
        <end position="133"/>
    </location>
</feature>
<comment type="catalytic activity">
    <reaction evidence="1">
        <text>ATP + H2O = ADP + phosphate + H(+)</text>
        <dbReference type="Rhea" id="RHEA:13065"/>
        <dbReference type="ChEBI" id="CHEBI:15377"/>
        <dbReference type="ChEBI" id="CHEBI:15378"/>
        <dbReference type="ChEBI" id="CHEBI:30616"/>
        <dbReference type="ChEBI" id="CHEBI:43474"/>
        <dbReference type="ChEBI" id="CHEBI:456216"/>
        <dbReference type="EC" id="5.6.2.3"/>
    </reaction>
</comment>
<dbReference type="GeneID" id="108863716"/>
<dbReference type="EC" id="5.6.2.3" evidence="1"/>
<comment type="similarity">
    <text evidence="1">Belongs to the helicase family.</text>
</comment>
<dbReference type="Proteomes" id="UP000694867">
    <property type="component" value="Unplaced"/>
</dbReference>
<evidence type="ECO:0000313" key="3">
    <source>
        <dbReference type="Proteomes" id="UP000694867"/>
    </source>
</evidence>
<dbReference type="InterPro" id="IPR027417">
    <property type="entry name" value="P-loop_NTPase"/>
</dbReference>
<keyword evidence="1" id="KW-0227">DNA damage</keyword>
<sequence length="229" mass="26192">MAVRGTTVHHAFNICTMQRRGGLSFEQIQLYRSAFADIRIVFIDEISMIGAGIFHTINERLKNITMQHDVPFGGMDIIFSGDLRQLPPVCMKPIYEPLTRGIHRSVLWQSLEYYPLNHVMRQADSQFSSILTKTGDGVPLASDEQRLIESRFRTREWCEEHAHSAIRLFHRNNQVEAYNTSVVTPKWVAVATDIYSGHRDNAQLSLSRSNVHKMSPAETGNLLYHIPLE</sequence>
<comment type="cofactor">
    <cofactor evidence="1">
        <name>Mg(2+)</name>
        <dbReference type="ChEBI" id="CHEBI:18420"/>
    </cofactor>
</comment>
<dbReference type="GO" id="GO:0006310">
    <property type="term" value="P:DNA recombination"/>
    <property type="evidence" value="ECO:0007669"/>
    <property type="project" value="UniProtKB-KW"/>
</dbReference>
<dbReference type="GO" id="GO:0016787">
    <property type="term" value="F:hydrolase activity"/>
    <property type="evidence" value="ECO:0007669"/>
    <property type="project" value="UniProtKB-KW"/>
</dbReference>
<reference evidence="4" key="1">
    <citation type="submission" date="2025-08" db="UniProtKB">
        <authorList>
            <consortium name="RefSeq"/>
        </authorList>
    </citation>
    <scope>IDENTIFICATION</scope>
</reference>
<dbReference type="Pfam" id="PF05970">
    <property type="entry name" value="PIF1"/>
    <property type="match status" value="1"/>
</dbReference>
<keyword evidence="1" id="KW-0233">DNA recombination</keyword>
<keyword evidence="1" id="KW-0547">Nucleotide-binding</keyword>
<evidence type="ECO:0000256" key="1">
    <source>
        <dbReference type="RuleBase" id="RU363044"/>
    </source>
</evidence>
<dbReference type="InterPro" id="IPR051055">
    <property type="entry name" value="PIF1_helicase"/>
</dbReference>
<evidence type="ECO:0000313" key="4">
    <source>
        <dbReference type="RefSeq" id="XP_018493750.1"/>
    </source>
</evidence>
<accession>A0AAJ7L4H4</accession>
<dbReference type="PANTHER" id="PTHR47642">
    <property type="entry name" value="ATP-DEPENDENT DNA HELICASE"/>
    <property type="match status" value="1"/>
</dbReference>
<dbReference type="SUPFAM" id="SSF52540">
    <property type="entry name" value="P-loop containing nucleoside triphosphate hydrolases"/>
    <property type="match status" value="1"/>
</dbReference>
<evidence type="ECO:0000259" key="2">
    <source>
        <dbReference type="Pfam" id="PF05970"/>
    </source>
</evidence>
<name>A0AAJ7L4H4_9ACAR</name>
<dbReference type="RefSeq" id="XP_018493750.1">
    <property type="nucleotide sequence ID" value="XM_018638234.1"/>
</dbReference>
<dbReference type="GO" id="GO:0043139">
    <property type="term" value="F:5'-3' DNA helicase activity"/>
    <property type="evidence" value="ECO:0007669"/>
    <property type="project" value="UniProtKB-EC"/>
</dbReference>
<keyword evidence="1" id="KW-0234">DNA repair</keyword>
<dbReference type="GO" id="GO:0006281">
    <property type="term" value="P:DNA repair"/>
    <property type="evidence" value="ECO:0007669"/>
    <property type="project" value="UniProtKB-KW"/>
</dbReference>
<organism evidence="3 4">
    <name type="scientific">Galendromus occidentalis</name>
    <name type="common">western predatory mite</name>
    <dbReference type="NCBI Taxonomy" id="34638"/>
    <lineage>
        <taxon>Eukaryota</taxon>
        <taxon>Metazoa</taxon>
        <taxon>Ecdysozoa</taxon>
        <taxon>Arthropoda</taxon>
        <taxon>Chelicerata</taxon>
        <taxon>Arachnida</taxon>
        <taxon>Acari</taxon>
        <taxon>Parasitiformes</taxon>
        <taxon>Mesostigmata</taxon>
        <taxon>Gamasina</taxon>
        <taxon>Phytoseioidea</taxon>
        <taxon>Phytoseiidae</taxon>
        <taxon>Typhlodrominae</taxon>
        <taxon>Galendromus</taxon>
    </lineage>
</organism>
<keyword evidence="3" id="KW-1185">Reference proteome</keyword>
<gene>
    <name evidence="4" type="primary">LOC108863716</name>
</gene>
<keyword evidence="1" id="KW-0378">Hydrolase</keyword>
<dbReference type="AlphaFoldDB" id="A0AAJ7L4H4"/>
<proteinExistence type="inferred from homology"/>
<dbReference type="KEGG" id="goe:108863716"/>
<dbReference type="GO" id="GO:0005524">
    <property type="term" value="F:ATP binding"/>
    <property type="evidence" value="ECO:0007669"/>
    <property type="project" value="UniProtKB-KW"/>
</dbReference>
<dbReference type="InterPro" id="IPR010285">
    <property type="entry name" value="DNA_helicase_pif1-like_DEAD"/>
</dbReference>